<dbReference type="Proteomes" id="UP000032803">
    <property type="component" value="Chromosome I"/>
</dbReference>
<name>A0A0A8UTQ0_LEGHA</name>
<accession>A0A0A8UTQ0</accession>
<dbReference type="STRING" id="449.LHA_1434"/>
<dbReference type="Gene3D" id="1.10.357.10">
    <property type="entry name" value="Tetracycline Repressor, domain 2"/>
    <property type="match status" value="1"/>
</dbReference>
<keyword evidence="3" id="KW-1185">Reference proteome</keyword>
<dbReference type="RefSeq" id="WP_045105850.1">
    <property type="nucleotide sequence ID" value="NZ_LN681225.1"/>
</dbReference>
<reference evidence="3" key="1">
    <citation type="submission" date="2014-09" db="EMBL/GenBank/DDBJ databases">
        <authorList>
            <person name="Gomez-Valero L."/>
        </authorList>
    </citation>
    <scope>NUCLEOTIDE SEQUENCE [LARGE SCALE GENOMIC DNA]</scope>
    <source>
        <strain evidence="3">ATCC35250</strain>
    </source>
</reference>
<dbReference type="SUPFAM" id="SSF48498">
    <property type="entry name" value="Tetracyclin repressor-like, C-terminal domain"/>
    <property type="match status" value="1"/>
</dbReference>
<evidence type="ECO:0000313" key="2">
    <source>
        <dbReference type="EMBL" id="CEK10477.1"/>
    </source>
</evidence>
<proteinExistence type="predicted"/>
<evidence type="ECO:0000313" key="3">
    <source>
        <dbReference type="Proteomes" id="UP000032803"/>
    </source>
</evidence>
<organism evidence="2 3">
    <name type="scientific">Legionella hackeliae</name>
    <dbReference type="NCBI Taxonomy" id="449"/>
    <lineage>
        <taxon>Bacteria</taxon>
        <taxon>Pseudomonadati</taxon>
        <taxon>Pseudomonadota</taxon>
        <taxon>Gammaproteobacteria</taxon>
        <taxon>Legionellales</taxon>
        <taxon>Legionellaceae</taxon>
        <taxon>Legionella</taxon>
    </lineage>
</organism>
<sequence>MESSHLLAEKIVDAALYLAEKSSWENIRLFDIASHLNIDLTEIQSNFREKNDLVNAFFERADKAMIMQTNQQGMMRLSSEERLSHLLVAWFQYIQKYRQVAKEIIYSQLEPGHIHTQCLLLLRISRTVQWWREAAQRSATYMHRAVEESGLTTIYLTTLMYWLQDDSKDAVATEHFIQKQLSRANRINCFFKRLFKRCE</sequence>
<dbReference type="KEGG" id="lha:LHA_1434"/>
<evidence type="ECO:0000259" key="1">
    <source>
        <dbReference type="Pfam" id="PF08511"/>
    </source>
</evidence>
<dbReference type="Pfam" id="PF08511">
    <property type="entry name" value="COQ9"/>
    <property type="match status" value="1"/>
</dbReference>
<dbReference type="InterPro" id="IPR009057">
    <property type="entry name" value="Homeodomain-like_sf"/>
</dbReference>
<dbReference type="AlphaFoldDB" id="A0A0A8UTQ0"/>
<gene>
    <name evidence="2" type="ORF">LHA_1434</name>
</gene>
<feature type="domain" description="COQ9 C-terminal" evidence="1">
    <location>
        <begin position="150"/>
        <end position="187"/>
    </location>
</feature>
<protein>
    <submittedName>
        <fullName evidence="2">TetR family regulatory protein</fullName>
    </submittedName>
</protein>
<dbReference type="InterPro" id="IPR036271">
    <property type="entry name" value="Tet_transcr_reg_TetR-rel_C_sf"/>
</dbReference>
<dbReference type="InterPro" id="IPR013718">
    <property type="entry name" value="COQ9_C"/>
</dbReference>
<dbReference type="PATRIC" id="fig|449.7.peg.651"/>
<dbReference type="SUPFAM" id="SSF46689">
    <property type="entry name" value="Homeodomain-like"/>
    <property type="match status" value="1"/>
</dbReference>
<dbReference type="HOGENOM" id="CLU_107909_0_0_6"/>
<dbReference type="OrthoDB" id="7375611at2"/>
<dbReference type="EMBL" id="LN681225">
    <property type="protein sequence ID" value="CEK10477.1"/>
    <property type="molecule type" value="Genomic_DNA"/>
</dbReference>